<keyword evidence="3" id="KW-1185">Reference proteome</keyword>
<accession>A0AAD6Z379</accession>
<dbReference type="Pfam" id="PF13086">
    <property type="entry name" value="AAA_11"/>
    <property type="match status" value="1"/>
</dbReference>
<evidence type="ECO:0000259" key="1">
    <source>
        <dbReference type="Pfam" id="PF13086"/>
    </source>
</evidence>
<dbReference type="Gene3D" id="3.40.50.300">
    <property type="entry name" value="P-loop containing nucleotide triphosphate hydrolases"/>
    <property type="match status" value="1"/>
</dbReference>
<dbReference type="AlphaFoldDB" id="A0AAD6Z379"/>
<dbReference type="EMBL" id="JARIHO010000097">
    <property type="protein sequence ID" value="KAJ7305408.1"/>
    <property type="molecule type" value="Genomic_DNA"/>
</dbReference>
<protein>
    <recommendedName>
        <fullName evidence="1">DNA2/NAM7 helicase helicase domain-containing protein</fullName>
    </recommendedName>
</protein>
<organism evidence="2 3">
    <name type="scientific">Mycena albidolilacea</name>
    <dbReference type="NCBI Taxonomy" id="1033008"/>
    <lineage>
        <taxon>Eukaryota</taxon>
        <taxon>Fungi</taxon>
        <taxon>Dikarya</taxon>
        <taxon>Basidiomycota</taxon>
        <taxon>Agaricomycotina</taxon>
        <taxon>Agaricomycetes</taxon>
        <taxon>Agaricomycetidae</taxon>
        <taxon>Agaricales</taxon>
        <taxon>Marasmiineae</taxon>
        <taxon>Mycenaceae</taxon>
        <taxon>Mycena</taxon>
    </lineage>
</organism>
<dbReference type="PANTHER" id="PTHR43788:SF8">
    <property type="entry name" value="DNA-BINDING PROTEIN SMUBP-2"/>
    <property type="match status" value="1"/>
</dbReference>
<comment type="caution">
    <text evidence="2">The sequence shown here is derived from an EMBL/GenBank/DDBJ whole genome shotgun (WGS) entry which is preliminary data.</text>
</comment>
<evidence type="ECO:0000313" key="3">
    <source>
        <dbReference type="Proteomes" id="UP001218218"/>
    </source>
</evidence>
<dbReference type="GO" id="GO:0043139">
    <property type="term" value="F:5'-3' DNA helicase activity"/>
    <property type="evidence" value="ECO:0007669"/>
    <property type="project" value="TreeGrafter"/>
</dbReference>
<gene>
    <name evidence="2" type="ORF">DFH08DRAFT_976336</name>
</gene>
<dbReference type="PANTHER" id="PTHR43788">
    <property type="entry name" value="DNA2/NAM7 HELICASE FAMILY MEMBER"/>
    <property type="match status" value="1"/>
</dbReference>
<dbReference type="InterPro" id="IPR041677">
    <property type="entry name" value="DNA2/NAM7_AAA_11"/>
</dbReference>
<dbReference type="Proteomes" id="UP001218218">
    <property type="component" value="Unassembled WGS sequence"/>
</dbReference>
<feature type="domain" description="DNA2/NAM7 helicase helicase" evidence="1">
    <location>
        <begin position="86"/>
        <end position="151"/>
    </location>
</feature>
<reference evidence="2" key="1">
    <citation type="submission" date="2023-03" db="EMBL/GenBank/DDBJ databases">
        <title>Massive genome expansion in bonnet fungi (Mycena s.s.) driven by repeated elements and novel gene families across ecological guilds.</title>
        <authorList>
            <consortium name="Lawrence Berkeley National Laboratory"/>
            <person name="Harder C.B."/>
            <person name="Miyauchi S."/>
            <person name="Viragh M."/>
            <person name="Kuo A."/>
            <person name="Thoen E."/>
            <person name="Andreopoulos B."/>
            <person name="Lu D."/>
            <person name="Skrede I."/>
            <person name="Drula E."/>
            <person name="Henrissat B."/>
            <person name="Morin E."/>
            <person name="Kohler A."/>
            <person name="Barry K."/>
            <person name="LaButti K."/>
            <person name="Morin E."/>
            <person name="Salamov A."/>
            <person name="Lipzen A."/>
            <person name="Mereny Z."/>
            <person name="Hegedus B."/>
            <person name="Baldrian P."/>
            <person name="Stursova M."/>
            <person name="Weitz H."/>
            <person name="Taylor A."/>
            <person name="Grigoriev I.V."/>
            <person name="Nagy L.G."/>
            <person name="Martin F."/>
            <person name="Kauserud H."/>
        </authorList>
    </citation>
    <scope>NUCLEOTIDE SEQUENCE</scope>
    <source>
        <strain evidence="2">CBHHK002</strain>
    </source>
</reference>
<dbReference type="SUPFAM" id="SSF52540">
    <property type="entry name" value="P-loop containing nucleoside triphosphate hydrolases"/>
    <property type="match status" value="1"/>
</dbReference>
<proteinExistence type="predicted"/>
<sequence length="181" mass="19809">MTNDSGQELIGHTDGAKGRTNDIKFKGTALTGKLAAVRVVGKEELTNAEKARDEFILLALRGELQREEALHVPFMLQTSTTRVPGLNASQTRTLEKTISTMPVVVVQGPPGTGKTKIISAAAAVWEDDGSPAWIVAQSNVAVKNITEKLAQLKVTFKIIVSQEFHVEWHEHIYVRPVSRLD</sequence>
<dbReference type="InterPro" id="IPR050534">
    <property type="entry name" value="Coronavir_polyprotein_1ab"/>
</dbReference>
<dbReference type="InterPro" id="IPR027417">
    <property type="entry name" value="P-loop_NTPase"/>
</dbReference>
<name>A0AAD6Z379_9AGAR</name>
<evidence type="ECO:0000313" key="2">
    <source>
        <dbReference type="EMBL" id="KAJ7305408.1"/>
    </source>
</evidence>